<evidence type="ECO:0000256" key="4">
    <source>
        <dbReference type="SAM" id="SignalP"/>
    </source>
</evidence>
<keyword evidence="2 4" id="KW-0732">Signal</keyword>
<dbReference type="Proteomes" id="UP000694397">
    <property type="component" value="Chromosome 6"/>
</dbReference>
<reference evidence="5 6" key="1">
    <citation type="submission" date="2019-04" db="EMBL/GenBank/DDBJ databases">
        <authorList>
            <consortium name="Wellcome Sanger Institute Data Sharing"/>
        </authorList>
    </citation>
    <scope>NUCLEOTIDE SEQUENCE [LARGE SCALE GENOMIC DNA]</scope>
</reference>
<dbReference type="GO" id="GO:0031777">
    <property type="term" value="F:type 1 melanin-concentrating hormone receptor binding"/>
    <property type="evidence" value="ECO:0007669"/>
    <property type="project" value="TreeGrafter"/>
</dbReference>
<evidence type="ECO:0000313" key="6">
    <source>
        <dbReference type="Proteomes" id="UP000694397"/>
    </source>
</evidence>
<evidence type="ECO:0008006" key="7">
    <source>
        <dbReference type="Google" id="ProtNLM"/>
    </source>
</evidence>
<dbReference type="GO" id="GO:0045202">
    <property type="term" value="C:synapse"/>
    <property type="evidence" value="ECO:0007669"/>
    <property type="project" value="GOC"/>
</dbReference>
<evidence type="ECO:0000313" key="5">
    <source>
        <dbReference type="Ensembl" id="ENSSFOP00015007138.1"/>
    </source>
</evidence>
<feature type="signal peptide" evidence="4">
    <location>
        <begin position="1"/>
        <end position="18"/>
    </location>
</feature>
<evidence type="ECO:0000256" key="2">
    <source>
        <dbReference type="ARBA" id="ARBA00022729"/>
    </source>
</evidence>
<name>A0A8C9R0Y9_SCLFO</name>
<dbReference type="InterPro" id="IPR005456">
    <property type="entry name" value="Prepro-melanin_conc_hormone"/>
</dbReference>
<dbReference type="Pfam" id="PF05824">
    <property type="entry name" value="Pro-MCH"/>
    <property type="match status" value="1"/>
</dbReference>
<evidence type="ECO:0000256" key="3">
    <source>
        <dbReference type="ARBA" id="ARBA00023320"/>
    </source>
</evidence>
<dbReference type="AlphaFoldDB" id="A0A8C9R0Y9"/>
<feature type="chain" id="PRO_5034482510" description="Melanin-concentrating hormone" evidence="4">
    <location>
        <begin position="19"/>
        <end position="122"/>
    </location>
</feature>
<dbReference type="GeneTree" id="ENSGT00980000199830"/>
<dbReference type="Ensembl" id="ENSSFOT00015007247.2">
    <property type="protein sequence ID" value="ENSSFOP00015007138.1"/>
    <property type="gene ID" value="ENSSFOG00015004681.2"/>
</dbReference>
<dbReference type="PANTHER" id="PTHR12091">
    <property type="entry name" value="MELANIN-CONCENTRATING HORMONE"/>
    <property type="match status" value="1"/>
</dbReference>
<keyword evidence="3" id="KW-0527">Neuropeptide</keyword>
<dbReference type="OrthoDB" id="8639774at2759"/>
<comment type="function">
    <text evidence="1">Plays a role in skin pigmentation by antagonizing the action of melanotropin alpha. Induces melanin concentration within the melanophores. May participate in the control of the hypothalamo-pituitary adrenal gland axis by inhibiting the release of ACTH.</text>
</comment>
<evidence type="ECO:0000256" key="1">
    <source>
        <dbReference type="ARBA" id="ARBA00002122"/>
    </source>
</evidence>
<accession>A0A8C9R0Y9</accession>
<gene>
    <name evidence="5" type="primary">pmchl</name>
</gene>
<keyword evidence="6" id="KW-1185">Reference proteome</keyword>
<dbReference type="PANTHER" id="PTHR12091:SF0">
    <property type="entry name" value="PRO-MCH"/>
    <property type="match status" value="1"/>
</dbReference>
<dbReference type="GO" id="GO:0030354">
    <property type="term" value="F:melanin-concentrating hormone activity"/>
    <property type="evidence" value="ECO:0007669"/>
    <property type="project" value="InterPro"/>
</dbReference>
<reference evidence="5" key="3">
    <citation type="submission" date="2025-09" db="UniProtKB">
        <authorList>
            <consortium name="Ensembl"/>
        </authorList>
    </citation>
    <scope>IDENTIFICATION</scope>
</reference>
<proteinExistence type="predicted"/>
<dbReference type="GO" id="GO:0007218">
    <property type="term" value="P:neuropeptide signaling pathway"/>
    <property type="evidence" value="ECO:0007669"/>
    <property type="project" value="UniProtKB-KW"/>
</dbReference>
<protein>
    <recommendedName>
        <fullName evidence="7">Melanin-concentrating hormone</fullName>
    </recommendedName>
</protein>
<dbReference type="PRINTS" id="PR01641">
    <property type="entry name" value="PROMCHFAMILY"/>
</dbReference>
<organism evidence="5 6">
    <name type="scientific">Scleropages formosus</name>
    <name type="common">Asian bonytongue</name>
    <name type="synonym">Osteoglossum formosum</name>
    <dbReference type="NCBI Taxonomy" id="113540"/>
    <lineage>
        <taxon>Eukaryota</taxon>
        <taxon>Metazoa</taxon>
        <taxon>Chordata</taxon>
        <taxon>Craniata</taxon>
        <taxon>Vertebrata</taxon>
        <taxon>Euteleostomi</taxon>
        <taxon>Actinopterygii</taxon>
        <taxon>Neopterygii</taxon>
        <taxon>Teleostei</taxon>
        <taxon>Osteoglossocephala</taxon>
        <taxon>Osteoglossomorpha</taxon>
        <taxon>Osteoglossiformes</taxon>
        <taxon>Osteoglossidae</taxon>
        <taxon>Scleropages</taxon>
    </lineage>
</organism>
<dbReference type="GO" id="GO:0007268">
    <property type="term" value="P:chemical synaptic transmission"/>
    <property type="evidence" value="ECO:0007669"/>
    <property type="project" value="InterPro"/>
</dbReference>
<reference evidence="5" key="2">
    <citation type="submission" date="2025-08" db="UniProtKB">
        <authorList>
            <consortium name="Ensembl"/>
        </authorList>
    </citation>
    <scope>IDENTIFICATION</scope>
</reference>
<sequence>MKLLTYTFFISMALLSESYRVSSAVSASKAEDTTLDGDAPSREGSSRIIILADSGLWRGPKMPTRSLPLLRHWDLEAAAAPGNVLAIERRDTNEDVASKVPIGRRDTMRCMVGRVYRPCWEV</sequence>